<sequence length="149" mass="16216">MESCVWCLAVVLKRHFRKPSAPSSRCSRDVYRIVRECPCGDGGSGAAEILSINAALHLHYSARLTTDLSIDPMCKNAPTEPAQGEMKASGRRGSRFGRKELDDFGCGPLASHQATANNALLIKDKQVLGYPHKNRPALTMRAITLMCAC</sequence>
<organism evidence="1 2">
    <name type="scientific">Triplophysa rosa</name>
    <name type="common">Cave loach</name>
    <dbReference type="NCBI Taxonomy" id="992332"/>
    <lineage>
        <taxon>Eukaryota</taxon>
        <taxon>Metazoa</taxon>
        <taxon>Chordata</taxon>
        <taxon>Craniata</taxon>
        <taxon>Vertebrata</taxon>
        <taxon>Euteleostomi</taxon>
        <taxon>Actinopterygii</taxon>
        <taxon>Neopterygii</taxon>
        <taxon>Teleostei</taxon>
        <taxon>Ostariophysi</taxon>
        <taxon>Cypriniformes</taxon>
        <taxon>Nemacheilidae</taxon>
        <taxon>Triplophysa</taxon>
    </lineage>
</organism>
<dbReference type="AlphaFoldDB" id="A0A9W7TGP1"/>
<comment type="caution">
    <text evidence="1">The sequence shown here is derived from an EMBL/GenBank/DDBJ whole genome shotgun (WGS) entry which is preliminary data.</text>
</comment>
<protein>
    <submittedName>
        <fullName evidence="1">Uncharacterized protein</fullName>
    </submittedName>
</protein>
<dbReference type="Proteomes" id="UP001059041">
    <property type="component" value="Linkage Group LG19"/>
</dbReference>
<dbReference type="EMBL" id="JAFHDT010000019">
    <property type="protein sequence ID" value="KAI7795742.1"/>
    <property type="molecule type" value="Genomic_DNA"/>
</dbReference>
<name>A0A9W7TGP1_TRIRA</name>
<evidence type="ECO:0000313" key="1">
    <source>
        <dbReference type="EMBL" id="KAI7795742.1"/>
    </source>
</evidence>
<reference evidence="1" key="1">
    <citation type="submission" date="2021-02" db="EMBL/GenBank/DDBJ databases">
        <title>Comparative genomics reveals that relaxation of natural selection precedes convergent phenotypic evolution of cavefish.</title>
        <authorList>
            <person name="Peng Z."/>
        </authorList>
    </citation>
    <scope>NUCLEOTIDE SEQUENCE</scope>
    <source>
        <tissue evidence="1">Muscle</tissue>
    </source>
</reference>
<evidence type="ECO:0000313" key="2">
    <source>
        <dbReference type="Proteomes" id="UP001059041"/>
    </source>
</evidence>
<keyword evidence="2" id="KW-1185">Reference proteome</keyword>
<accession>A0A9W7TGP1</accession>
<proteinExistence type="predicted"/>
<gene>
    <name evidence="1" type="ORF">IRJ41_004855</name>
</gene>